<evidence type="ECO:0000256" key="11">
    <source>
        <dbReference type="SAM" id="MobiDB-lite"/>
    </source>
</evidence>
<keyword evidence="13" id="KW-1185">Reference proteome</keyword>
<dbReference type="Gene3D" id="3.40.190.90">
    <property type="match status" value="1"/>
</dbReference>
<dbReference type="PANTHER" id="PTHR30447">
    <property type="entry name" value="FRUCTOSE-1,6-BISPHOSPHATASE CLASS 2"/>
    <property type="match status" value="1"/>
</dbReference>
<evidence type="ECO:0000256" key="2">
    <source>
        <dbReference type="ARBA" id="ARBA00004742"/>
    </source>
</evidence>
<evidence type="ECO:0000313" key="13">
    <source>
        <dbReference type="Proteomes" id="UP001232755"/>
    </source>
</evidence>
<comment type="pathway">
    <text evidence="2">Carbohydrate biosynthesis; gluconeogenesis.</text>
</comment>
<dbReference type="InterPro" id="IPR004464">
    <property type="entry name" value="FBPase_class-2/SBPase"/>
</dbReference>
<dbReference type="SUPFAM" id="SSF56655">
    <property type="entry name" value="Carbohydrate phosphatase"/>
    <property type="match status" value="1"/>
</dbReference>
<dbReference type="Pfam" id="PF03320">
    <property type="entry name" value="FBPase_glpX"/>
    <property type="match status" value="1"/>
</dbReference>
<evidence type="ECO:0000313" key="12">
    <source>
        <dbReference type="EMBL" id="MDQ0748896.1"/>
    </source>
</evidence>
<comment type="caution">
    <text evidence="12">The sequence shown here is derived from an EMBL/GenBank/DDBJ whole genome shotgun (WGS) entry which is preliminary data.</text>
</comment>
<proteinExistence type="inferred from homology"/>
<feature type="region of interest" description="Disordered" evidence="11">
    <location>
        <begin position="32"/>
        <end position="52"/>
    </location>
</feature>
<evidence type="ECO:0000256" key="7">
    <source>
        <dbReference type="ARBA" id="ARBA00022801"/>
    </source>
</evidence>
<dbReference type="Proteomes" id="UP001232755">
    <property type="component" value="Unassembled WGS sequence"/>
</dbReference>
<evidence type="ECO:0000256" key="4">
    <source>
        <dbReference type="ARBA" id="ARBA00013093"/>
    </source>
</evidence>
<gene>
    <name evidence="12" type="ORF">QF034_003127</name>
</gene>
<keyword evidence="7" id="KW-0378">Hydrolase</keyword>
<evidence type="ECO:0000256" key="3">
    <source>
        <dbReference type="ARBA" id="ARBA00008989"/>
    </source>
</evidence>
<accession>A0ABU0QND3</accession>
<evidence type="ECO:0000256" key="6">
    <source>
        <dbReference type="ARBA" id="ARBA00022723"/>
    </source>
</evidence>
<comment type="catalytic activity">
    <reaction evidence="1">
        <text>beta-D-fructose 1,6-bisphosphate + H2O = beta-D-fructose 6-phosphate + phosphate</text>
        <dbReference type="Rhea" id="RHEA:11064"/>
        <dbReference type="ChEBI" id="CHEBI:15377"/>
        <dbReference type="ChEBI" id="CHEBI:32966"/>
        <dbReference type="ChEBI" id="CHEBI:43474"/>
        <dbReference type="ChEBI" id="CHEBI:57634"/>
        <dbReference type="EC" id="3.1.3.11"/>
    </reaction>
</comment>
<comment type="similarity">
    <text evidence="3">Belongs to the FBPase class 2 family.</text>
</comment>
<keyword evidence="6" id="KW-0479">Metal-binding</keyword>
<name>A0ABU0QND3_9ACTN</name>
<evidence type="ECO:0000256" key="8">
    <source>
        <dbReference type="ARBA" id="ARBA00023211"/>
    </source>
</evidence>
<keyword evidence="9" id="KW-0119">Carbohydrate metabolism</keyword>
<dbReference type="PANTHER" id="PTHR30447:SF0">
    <property type="entry name" value="FRUCTOSE-1,6-BISPHOSPHATASE 1 CLASS 2-RELATED"/>
    <property type="match status" value="1"/>
</dbReference>
<evidence type="ECO:0000256" key="10">
    <source>
        <dbReference type="ARBA" id="ARBA00032412"/>
    </source>
</evidence>
<keyword evidence="8" id="KW-0464">Manganese</keyword>
<evidence type="ECO:0000256" key="5">
    <source>
        <dbReference type="ARBA" id="ARBA00014392"/>
    </source>
</evidence>
<sequence>MDDSLSSTIMAVDERLTHATVTWLDPSAALGGGHAGAADSGDGRTPRDGTATDDEDAYLVAAMASAALAAAEARAGFGDGMSLNDRKVTVDGAATEAAEKILGRAPFRIRVAAGEGERDDSPGAHTGQWLGLPDEGSPVIDGVFDYVDGTELAATDQPGALALGGFGSGVRPVPDLQAYAALAPTHALRGLDIMARPEDGVVPLLERIAAAVGKSPDELTVSTHSLASKPMHRTLIDLMRGRVRQVLVPERVTVEPPYLLSLAGLSEPRIDSMIGAIGLSELAFAAGLVDLVAPELGFVFRLASVTGPRAEPGLTSLDALFKFSEDEEVALRAGGWRKDRQYTSEDLVRPGTSRAATLFAVTDNPALGLRGPEPRGGDVAHVEGFLVKPAARIGSIRLSYRR</sequence>
<dbReference type="EC" id="3.1.3.11" evidence="4"/>
<evidence type="ECO:0000256" key="1">
    <source>
        <dbReference type="ARBA" id="ARBA00001273"/>
    </source>
</evidence>
<evidence type="ECO:0000256" key="9">
    <source>
        <dbReference type="ARBA" id="ARBA00023277"/>
    </source>
</evidence>
<organism evidence="12 13">
    <name type="scientific">Streptomyces africanus</name>
    <dbReference type="NCBI Taxonomy" id="231024"/>
    <lineage>
        <taxon>Bacteria</taxon>
        <taxon>Bacillati</taxon>
        <taxon>Actinomycetota</taxon>
        <taxon>Actinomycetes</taxon>
        <taxon>Kitasatosporales</taxon>
        <taxon>Streptomycetaceae</taxon>
        <taxon>Streptomyces</taxon>
    </lineage>
</organism>
<dbReference type="Gene3D" id="3.30.540.10">
    <property type="entry name" value="Fructose-1,6-Bisphosphatase, subunit A, domain 1"/>
    <property type="match status" value="1"/>
</dbReference>
<dbReference type="EMBL" id="JAUSYP010000001">
    <property type="protein sequence ID" value="MDQ0748896.1"/>
    <property type="molecule type" value="Genomic_DNA"/>
</dbReference>
<protein>
    <recommendedName>
        <fullName evidence="5">Fructose-1,6-bisphosphatase class 2</fullName>
        <ecNumber evidence="4">3.1.3.11</ecNumber>
    </recommendedName>
    <alternativeName>
        <fullName evidence="10">D-fructose-1,6-bisphosphate 1-phosphohydrolase class 2</fullName>
    </alternativeName>
</protein>
<reference evidence="12 13" key="1">
    <citation type="submission" date="2023-07" db="EMBL/GenBank/DDBJ databases">
        <title>Comparative genomics of wheat-associated soil bacteria to identify genetic determinants of phenazine resistance.</title>
        <authorList>
            <person name="Mouncey N."/>
        </authorList>
    </citation>
    <scope>NUCLEOTIDE SEQUENCE [LARGE SCALE GENOMIC DNA]</scope>
    <source>
        <strain evidence="12 13">B3I12</strain>
    </source>
</reference>